<evidence type="ECO:0000256" key="2">
    <source>
        <dbReference type="ARBA" id="ARBA00006617"/>
    </source>
</evidence>
<evidence type="ECO:0000313" key="3">
    <source>
        <dbReference type="EMBL" id="ORE11044.1"/>
    </source>
</evidence>
<comment type="subcellular location">
    <subcellularLocation>
        <location evidence="1">Mitochondrion outer membrane</location>
        <topology evidence="1">Peripheral membrane protein</topology>
    </subcellularLocation>
</comment>
<accession>A0A1X0RGB5</accession>
<gene>
    <name evidence="3" type="ORF">BCV72DRAFT_285039</name>
</gene>
<dbReference type="InterPro" id="IPR036291">
    <property type="entry name" value="NAD(P)-bd_dom_sf"/>
</dbReference>
<sequence>MSNTTDMNRTALIFGATGAVGKQLLVDVLKNGSYSKVIAAGRRPVDIDASVPQDKLVQKTIDFEKLDDHREDFRNVSDVYCCLGTTRADAGSAEKFTKIDQEYVVQSAKVVAEENKPADNSLSPVHFLYCSAMNADKHSMFLYPKSKGQTEERIKDIGFERVSIFRPGFLKPVEPRPRSRPLEAVALAIFPPINNFFGLNKVNSVDTVGSVMRKVAEDKSIKPSVAKNVETTTKGTTSYTFTSDDIEHINH</sequence>
<protein>
    <recommendedName>
        <fullName evidence="4">NAD(P)-binding domain-containing protein</fullName>
    </recommendedName>
</protein>
<dbReference type="GO" id="GO:0005741">
    <property type="term" value="C:mitochondrial outer membrane"/>
    <property type="evidence" value="ECO:0007669"/>
    <property type="project" value="UniProtKB-SubCell"/>
</dbReference>
<dbReference type="AlphaFoldDB" id="A0A1X0RGB5"/>
<dbReference type="OrthoDB" id="430436at2759"/>
<dbReference type="PANTHER" id="PTHR14097:SF7">
    <property type="entry name" value="OXIDOREDUCTASE HTATIP2"/>
    <property type="match status" value="1"/>
</dbReference>
<dbReference type="EMBL" id="KV921860">
    <property type="protein sequence ID" value="ORE11044.1"/>
    <property type="molecule type" value="Genomic_DNA"/>
</dbReference>
<dbReference type="Gene3D" id="3.40.50.720">
    <property type="entry name" value="NAD(P)-binding Rossmann-like Domain"/>
    <property type="match status" value="1"/>
</dbReference>
<reference evidence="3" key="1">
    <citation type="journal article" date="2016" name="Proc. Natl. Acad. Sci. U.S.A.">
        <title>Lipid metabolic changes in an early divergent fungus govern the establishment of a mutualistic symbiosis with endobacteria.</title>
        <authorList>
            <person name="Lastovetsky O.A."/>
            <person name="Gaspar M.L."/>
            <person name="Mondo S.J."/>
            <person name="LaButti K.M."/>
            <person name="Sandor L."/>
            <person name="Grigoriev I.V."/>
            <person name="Henry S.A."/>
            <person name="Pawlowska T.E."/>
        </authorList>
    </citation>
    <scope>NUCLEOTIDE SEQUENCE [LARGE SCALE GENOMIC DNA]</scope>
    <source>
        <strain evidence="3">ATCC 52814</strain>
    </source>
</reference>
<dbReference type="SUPFAM" id="SSF51735">
    <property type="entry name" value="NAD(P)-binding Rossmann-fold domains"/>
    <property type="match status" value="1"/>
</dbReference>
<proteinExistence type="inferred from homology"/>
<dbReference type="GO" id="GO:0051170">
    <property type="term" value="P:import into nucleus"/>
    <property type="evidence" value="ECO:0007669"/>
    <property type="project" value="TreeGrafter"/>
</dbReference>
<dbReference type="Proteomes" id="UP000242414">
    <property type="component" value="Unassembled WGS sequence"/>
</dbReference>
<comment type="similarity">
    <text evidence="2">Belongs to the FMP52 family.</text>
</comment>
<dbReference type="VEuPathDB" id="FungiDB:BCV72DRAFT_285039"/>
<evidence type="ECO:0000256" key="1">
    <source>
        <dbReference type="ARBA" id="ARBA00004450"/>
    </source>
</evidence>
<organism evidence="3">
    <name type="scientific">Rhizopus microsporus var. microsporus</name>
    <dbReference type="NCBI Taxonomy" id="86635"/>
    <lineage>
        <taxon>Eukaryota</taxon>
        <taxon>Fungi</taxon>
        <taxon>Fungi incertae sedis</taxon>
        <taxon>Mucoromycota</taxon>
        <taxon>Mucoromycotina</taxon>
        <taxon>Mucoromycetes</taxon>
        <taxon>Mucorales</taxon>
        <taxon>Mucorineae</taxon>
        <taxon>Rhizopodaceae</taxon>
        <taxon>Rhizopus</taxon>
    </lineage>
</organism>
<dbReference type="PANTHER" id="PTHR14097">
    <property type="entry name" value="OXIDOREDUCTASE HTATIP2"/>
    <property type="match status" value="1"/>
</dbReference>
<name>A0A1X0RGB5_RHIZD</name>
<evidence type="ECO:0008006" key="4">
    <source>
        <dbReference type="Google" id="ProtNLM"/>
    </source>
</evidence>